<evidence type="ECO:0000313" key="4">
    <source>
        <dbReference type="Proteomes" id="UP001285244"/>
    </source>
</evidence>
<keyword evidence="1" id="KW-0812">Transmembrane</keyword>
<dbReference type="InterPro" id="IPR011009">
    <property type="entry name" value="Kinase-like_dom_sf"/>
</dbReference>
<gene>
    <name evidence="3" type="ORF">MOZ64_10280</name>
</gene>
<proteinExistence type="predicted"/>
<protein>
    <submittedName>
        <fullName evidence="3">Protein kinase</fullName>
    </submittedName>
</protein>
<name>A0ABU4WNT2_9FIRM</name>
<dbReference type="InterPro" id="IPR008271">
    <property type="entry name" value="Ser/Thr_kinase_AS"/>
</dbReference>
<dbReference type="GO" id="GO:0016301">
    <property type="term" value="F:kinase activity"/>
    <property type="evidence" value="ECO:0007669"/>
    <property type="project" value="UniProtKB-KW"/>
</dbReference>
<dbReference type="RefSeq" id="WP_320326469.1">
    <property type="nucleotide sequence ID" value="NZ_JALBUS010000020.1"/>
</dbReference>
<sequence>MKYRWIRLFKQTETSWVVLVEDMRTGKKYVEKGVLKSANPILIHQWRKEVDVLTHWQDPYIPELVDVKENDRAFTLIETYIQAETLDVWISKHPFRKIRDRQRFICQMMHWMESLHQLGYVYVDLKPQNLLVDRSHIYLIDFNSCIEIGDQTILSASAFNQDVRWNHFAKKTENIDRMGLKKMICFLYPMGCLLPASKAFFLWTLRLKRFVVALFLISLSVFFVATSFHSKSNTIDIYLSSGSSQDFIAAYKAQDHPNLYIWIENGWISKDVYKEPKTAKFLIYQAIQTKNHSICEYIYQQIPFSTKQQIPDEVADLLEWVEMRPSQNWIDHYVDHLSQKPSVSKMDTFVLYCLKHRIMVSPKAWKQMYQWPNRIFISDSFANHFLEYCLFLRSQKRAINQIPSTLVHFFEQDRHDSEFYQLWRQIK</sequence>
<dbReference type="PROSITE" id="PS50011">
    <property type="entry name" value="PROTEIN_KINASE_DOM"/>
    <property type="match status" value="1"/>
</dbReference>
<dbReference type="EMBL" id="JALBUS010000020">
    <property type="protein sequence ID" value="MDX8418219.1"/>
    <property type="molecule type" value="Genomic_DNA"/>
</dbReference>
<reference evidence="3 4" key="1">
    <citation type="submission" date="2022-03" db="EMBL/GenBank/DDBJ databases">
        <title>Novel taxa within the pig intestine.</title>
        <authorList>
            <person name="Wylensek D."/>
            <person name="Bishof K."/>
            <person name="Afrizal A."/>
            <person name="Clavel T."/>
        </authorList>
    </citation>
    <scope>NUCLEOTIDE SEQUENCE [LARGE SCALE GENOMIC DNA]</scope>
    <source>
        <strain evidence="3 4">Cla-KB-P134</strain>
    </source>
</reference>
<dbReference type="SMART" id="SM00220">
    <property type="entry name" value="S_TKc"/>
    <property type="match status" value="1"/>
</dbReference>
<evidence type="ECO:0000259" key="2">
    <source>
        <dbReference type="PROSITE" id="PS50011"/>
    </source>
</evidence>
<feature type="transmembrane region" description="Helical" evidence="1">
    <location>
        <begin position="210"/>
        <end position="228"/>
    </location>
</feature>
<dbReference type="Proteomes" id="UP001285244">
    <property type="component" value="Unassembled WGS sequence"/>
</dbReference>
<keyword evidence="1" id="KW-1133">Transmembrane helix</keyword>
<keyword evidence="4" id="KW-1185">Reference proteome</keyword>
<accession>A0ABU4WNT2</accession>
<feature type="domain" description="Protein kinase" evidence="2">
    <location>
        <begin position="3"/>
        <end position="359"/>
    </location>
</feature>
<keyword evidence="1" id="KW-0472">Membrane</keyword>
<dbReference type="Gene3D" id="1.10.510.10">
    <property type="entry name" value="Transferase(Phosphotransferase) domain 1"/>
    <property type="match status" value="1"/>
</dbReference>
<feature type="transmembrane region" description="Helical" evidence="1">
    <location>
        <begin position="185"/>
        <end position="204"/>
    </location>
</feature>
<keyword evidence="3" id="KW-0808">Transferase</keyword>
<dbReference type="Pfam" id="PF00069">
    <property type="entry name" value="Pkinase"/>
    <property type="match status" value="1"/>
</dbReference>
<keyword evidence="3" id="KW-0418">Kinase</keyword>
<organism evidence="3 4">
    <name type="scientific">Absicoccus intestinalis</name>
    <dbReference type="NCBI Taxonomy" id="2926319"/>
    <lineage>
        <taxon>Bacteria</taxon>
        <taxon>Bacillati</taxon>
        <taxon>Bacillota</taxon>
        <taxon>Erysipelotrichia</taxon>
        <taxon>Erysipelotrichales</taxon>
        <taxon>Erysipelotrichaceae</taxon>
        <taxon>Absicoccus</taxon>
    </lineage>
</organism>
<dbReference type="PANTHER" id="PTHR24347">
    <property type="entry name" value="SERINE/THREONINE-PROTEIN KINASE"/>
    <property type="match status" value="1"/>
</dbReference>
<evidence type="ECO:0000256" key="1">
    <source>
        <dbReference type="SAM" id="Phobius"/>
    </source>
</evidence>
<dbReference type="InterPro" id="IPR000719">
    <property type="entry name" value="Prot_kinase_dom"/>
</dbReference>
<evidence type="ECO:0000313" key="3">
    <source>
        <dbReference type="EMBL" id="MDX8418219.1"/>
    </source>
</evidence>
<dbReference type="SUPFAM" id="SSF56112">
    <property type="entry name" value="Protein kinase-like (PK-like)"/>
    <property type="match status" value="1"/>
</dbReference>
<dbReference type="PROSITE" id="PS00108">
    <property type="entry name" value="PROTEIN_KINASE_ST"/>
    <property type="match status" value="1"/>
</dbReference>
<comment type="caution">
    <text evidence="3">The sequence shown here is derived from an EMBL/GenBank/DDBJ whole genome shotgun (WGS) entry which is preliminary data.</text>
</comment>